<keyword evidence="5 9" id="KW-0479">Metal-binding</keyword>
<keyword evidence="9" id="KW-0004">4Fe-4S</keyword>
<evidence type="ECO:0000313" key="12">
    <source>
        <dbReference type="Proteomes" id="UP001524478"/>
    </source>
</evidence>
<keyword evidence="4 9" id="KW-0949">S-adenosyl-L-methionine</keyword>
<dbReference type="Gene3D" id="3.20.20.70">
    <property type="entry name" value="Aldolase class I"/>
    <property type="match status" value="1"/>
</dbReference>
<keyword evidence="12" id="KW-1185">Reference proteome</keyword>
<evidence type="ECO:0000256" key="9">
    <source>
        <dbReference type="RuleBase" id="RU364116"/>
    </source>
</evidence>
<evidence type="ECO:0000256" key="7">
    <source>
        <dbReference type="ARBA" id="ARBA00023014"/>
    </source>
</evidence>
<dbReference type="RefSeq" id="WP_256311640.1">
    <property type="nucleotide sequence ID" value="NZ_JANGAC010000008.1"/>
</dbReference>
<dbReference type="SFLD" id="SFLDF00288">
    <property type="entry name" value="HemN-like__clustered_with_nucl"/>
    <property type="match status" value="1"/>
</dbReference>
<dbReference type="InterPro" id="IPR034505">
    <property type="entry name" value="Coproporphyrinogen-III_oxidase"/>
</dbReference>
<accession>A0ABT1SB95</accession>
<organism evidence="11 12">
    <name type="scientific">Tissierella carlieri</name>
    <dbReference type="NCBI Taxonomy" id="689904"/>
    <lineage>
        <taxon>Bacteria</taxon>
        <taxon>Bacillati</taxon>
        <taxon>Bacillota</taxon>
        <taxon>Tissierellia</taxon>
        <taxon>Tissierellales</taxon>
        <taxon>Tissierellaceae</taxon>
        <taxon>Tissierella</taxon>
    </lineage>
</organism>
<dbReference type="InterPro" id="IPR007197">
    <property type="entry name" value="rSAM"/>
</dbReference>
<dbReference type="PANTHER" id="PTHR13932:SF5">
    <property type="entry name" value="RADICAL S-ADENOSYL METHIONINE DOMAIN-CONTAINING PROTEIN 1, MITOCHONDRIAL"/>
    <property type="match status" value="1"/>
</dbReference>
<dbReference type="PROSITE" id="PS51918">
    <property type="entry name" value="RADICAL_SAM"/>
    <property type="match status" value="1"/>
</dbReference>
<dbReference type="SFLD" id="SFLDS00029">
    <property type="entry name" value="Radical_SAM"/>
    <property type="match status" value="1"/>
</dbReference>
<dbReference type="Proteomes" id="UP001524478">
    <property type="component" value="Unassembled WGS sequence"/>
</dbReference>
<dbReference type="SFLD" id="SFLDG01082">
    <property type="entry name" value="B12-binding_domain_containing"/>
    <property type="match status" value="1"/>
</dbReference>
<comment type="caution">
    <text evidence="11">The sequence shown here is derived from an EMBL/GenBank/DDBJ whole genome shotgun (WGS) entry which is preliminary data.</text>
</comment>
<evidence type="ECO:0000256" key="5">
    <source>
        <dbReference type="ARBA" id="ARBA00022723"/>
    </source>
</evidence>
<dbReference type="InterPro" id="IPR006638">
    <property type="entry name" value="Elp3/MiaA/NifB-like_rSAM"/>
</dbReference>
<evidence type="ECO:0000256" key="6">
    <source>
        <dbReference type="ARBA" id="ARBA00023004"/>
    </source>
</evidence>
<dbReference type="NCBIfam" id="TIGR00539">
    <property type="entry name" value="hemN_rel"/>
    <property type="match status" value="1"/>
</dbReference>
<dbReference type="Pfam" id="PF06969">
    <property type="entry name" value="HemN_C"/>
    <property type="match status" value="1"/>
</dbReference>
<keyword evidence="8 9" id="KW-0143">Chaperone</keyword>
<evidence type="ECO:0000313" key="11">
    <source>
        <dbReference type="EMBL" id="MCQ4923757.1"/>
    </source>
</evidence>
<keyword evidence="6 9" id="KW-0408">Iron</keyword>
<evidence type="ECO:0000256" key="2">
    <source>
        <dbReference type="ARBA" id="ARBA00017228"/>
    </source>
</evidence>
<evidence type="ECO:0000256" key="1">
    <source>
        <dbReference type="ARBA" id="ARBA00006100"/>
    </source>
</evidence>
<dbReference type="SMART" id="SM00729">
    <property type="entry name" value="Elp3"/>
    <property type="match status" value="1"/>
</dbReference>
<dbReference type="SFLD" id="SFLDG01065">
    <property type="entry name" value="anaerobic_coproporphyrinogen-I"/>
    <property type="match status" value="1"/>
</dbReference>
<name>A0ABT1SB95_9FIRM</name>
<evidence type="ECO:0000256" key="4">
    <source>
        <dbReference type="ARBA" id="ARBA00022691"/>
    </source>
</evidence>
<dbReference type="Pfam" id="PF04055">
    <property type="entry name" value="Radical_SAM"/>
    <property type="match status" value="1"/>
</dbReference>
<dbReference type="EMBL" id="JANGAC010000008">
    <property type="protein sequence ID" value="MCQ4923757.1"/>
    <property type="molecule type" value="Genomic_DNA"/>
</dbReference>
<keyword evidence="9" id="KW-0963">Cytoplasm</keyword>
<keyword evidence="3 9" id="KW-0349">Heme</keyword>
<gene>
    <name evidence="11" type="primary">hemW</name>
    <name evidence="11" type="ORF">NE686_11710</name>
</gene>
<sequence>MKELSLYIHIPFCISKCYYCDFSSFVNINHKIDDYIDSLIHELSLYKERINQYNIKTIFIGGGTPSCINPKHINRILEFIYKNFRTTGLVEVTIEANPGTLDREKVQIYKKSGINRVSIGVQTLDDNLLESIGRIHKAKDFYRSYEILREENINNINVDLIFGLPNQTIDNVIDSLKKVIELGVEHISYYGLILEEGTRLYKSYIEGKILLPDEDMERLMYHKATEYLIEHGYAHYEISNYALPSYECKHNLVYWDVKPYLGIGLSSHSNMEGKRFSNTSNINIYIENLKKKILPIEGEEIINKNIEIEEFCILGLRKISGIDKVQFKNRFGIEIEELYKDIINKHIKNGLILNEDNCIQLTERGLDLSNLVEVDFLM</sequence>
<comment type="subcellular location">
    <subcellularLocation>
        <location evidence="9">Cytoplasm</location>
    </subcellularLocation>
</comment>
<dbReference type="SUPFAM" id="SSF102114">
    <property type="entry name" value="Radical SAM enzymes"/>
    <property type="match status" value="1"/>
</dbReference>
<comment type="similarity">
    <text evidence="1">Belongs to the anaerobic coproporphyrinogen-III oxidase family. HemW subfamily.</text>
</comment>
<comment type="function">
    <text evidence="9">Probably acts as a heme chaperone, transferring heme to an unknown acceptor. Binds one molecule of heme per monomer, possibly covalently. Binds 1 [4Fe-4S] cluster. The cluster is coordinated with 3 cysteines and an exchangeable S-adenosyl-L-methionine.</text>
</comment>
<evidence type="ECO:0000256" key="8">
    <source>
        <dbReference type="ARBA" id="ARBA00023186"/>
    </source>
</evidence>
<evidence type="ECO:0000259" key="10">
    <source>
        <dbReference type="PROSITE" id="PS51918"/>
    </source>
</evidence>
<evidence type="ECO:0000256" key="3">
    <source>
        <dbReference type="ARBA" id="ARBA00022617"/>
    </source>
</evidence>
<protein>
    <recommendedName>
        <fullName evidence="2 9">Heme chaperone HemW</fullName>
    </recommendedName>
</protein>
<dbReference type="SFLD" id="SFLDF00562">
    <property type="entry name" value="HemN-like__clustered_with_heat"/>
    <property type="match status" value="1"/>
</dbReference>
<feature type="domain" description="Radical SAM core" evidence="10">
    <location>
        <begin position="1"/>
        <end position="234"/>
    </location>
</feature>
<dbReference type="InterPro" id="IPR010723">
    <property type="entry name" value="HemN_C"/>
</dbReference>
<dbReference type="InterPro" id="IPR004559">
    <property type="entry name" value="HemW-like"/>
</dbReference>
<dbReference type="InterPro" id="IPR013785">
    <property type="entry name" value="Aldolase_TIM"/>
</dbReference>
<dbReference type="PANTHER" id="PTHR13932">
    <property type="entry name" value="COPROPORPHYRINIGEN III OXIDASE"/>
    <property type="match status" value="1"/>
</dbReference>
<proteinExistence type="inferred from homology"/>
<reference evidence="11 12" key="1">
    <citation type="submission" date="2022-06" db="EMBL/GenBank/DDBJ databases">
        <title>Isolation of gut microbiota from human fecal samples.</title>
        <authorList>
            <person name="Pamer E.G."/>
            <person name="Barat B."/>
            <person name="Waligurski E."/>
            <person name="Medina S."/>
            <person name="Paddock L."/>
            <person name="Mostad J."/>
        </authorList>
    </citation>
    <scope>NUCLEOTIDE SEQUENCE [LARGE SCALE GENOMIC DNA]</scope>
    <source>
        <strain evidence="11 12">DFI.7.95</strain>
    </source>
</reference>
<dbReference type="InterPro" id="IPR058240">
    <property type="entry name" value="rSAM_sf"/>
</dbReference>
<dbReference type="CDD" id="cd01335">
    <property type="entry name" value="Radical_SAM"/>
    <property type="match status" value="1"/>
</dbReference>
<keyword evidence="7 9" id="KW-0411">Iron-sulfur</keyword>